<sequence length="356" mass="40319">MDFSEFLYFTPRLDRAPDGERSRLSRLYKAGHVVRIQPSVYLDTDQWLGLSFADRRRSFIGAFGLTGKRSVLVGLSALSLYGVPLIQFDSPVSNLVNVGVNSVNAVRKRKQVSCYGNEQDAIARYNKRSTSNGSHVLPKPPLIRGQLLTPNAPRSLTFGSWEFPLLAEPLDIALTRSFHELSFEDRVVAFEYLLRRGQAHGHHWTHQKLEELALSLPDNRRRSRIQIAAKFSRTESESVGESMSRALMYRLGFEEPELQQSFQLPNGRIARPDYLWRNAQIVGEFDGAQKYTRSKTVSGKDAGQVVYEEKQREDSIRSMGLGMCRWGWNELMNPATFASLLVAAGVPRPFPRGRNV</sequence>
<accession>A0A7W8TV27</accession>
<comment type="caution">
    <text evidence="1">The sequence shown here is derived from an EMBL/GenBank/DDBJ whole genome shotgun (WGS) entry which is preliminary data.</text>
</comment>
<name>A0A7W8TV27_9MICC</name>
<evidence type="ECO:0008006" key="3">
    <source>
        <dbReference type="Google" id="ProtNLM"/>
    </source>
</evidence>
<reference evidence="1 2" key="1">
    <citation type="submission" date="2020-08" db="EMBL/GenBank/DDBJ databases">
        <title>Sequencing the genomes of 1000 actinobacteria strains.</title>
        <authorList>
            <person name="Klenk H.-P."/>
        </authorList>
    </citation>
    <scope>NUCLEOTIDE SEQUENCE [LARGE SCALE GENOMIC DNA]</scope>
    <source>
        <strain evidence="1 2">DSM 105783</strain>
    </source>
</reference>
<protein>
    <recommendedName>
        <fullName evidence="3">DUF559 domain-containing protein</fullName>
    </recommendedName>
</protein>
<organism evidence="1 2">
    <name type="scientific">Neomicrococcus aestuarii</name>
    <dbReference type="NCBI Taxonomy" id="556325"/>
    <lineage>
        <taxon>Bacteria</taxon>
        <taxon>Bacillati</taxon>
        <taxon>Actinomycetota</taxon>
        <taxon>Actinomycetes</taxon>
        <taxon>Micrococcales</taxon>
        <taxon>Micrococcaceae</taxon>
        <taxon>Neomicrococcus</taxon>
    </lineage>
</organism>
<evidence type="ECO:0000313" key="1">
    <source>
        <dbReference type="EMBL" id="MBB5512563.1"/>
    </source>
</evidence>
<gene>
    <name evidence="1" type="ORF">HD598_001250</name>
</gene>
<evidence type="ECO:0000313" key="2">
    <source>
        <dbReference type="Proteomes" id="UP000580797"/>
    </source>
</evidence>
<proteinExistence type="predicted"/>
<dbReference type="RefSeq" id="WP_183664569.1">
    <property type="nucleotide sequence ID" value="NZ_BAAARH010000001.1"/>
</dbReference>
<dbReference type="EMBL" id="JACHDR010000001">
    <property type="protein sequence ID" value="MBB5512563.1"/>
    <property type="molecule type" value="Genomic_DNA"/>
</dbReference>
<dbReference type="Proteomes" id="UP000580797">
    <property type="component" value="Unassembled WGS sequence"/>
</dbReference>
<dbReference type="AlphaFoldDB" id="A0A7W8TV27"/>